<accession>A0ABR0BI34</accession>
<evidence type="ECO:0000256" key="1">
    <source>
        <dbReference type="SAM" id="MobiDB-lite"/>
    </source>
</evidence>
<evidence type="ECO:0000256" key="3">
    <source>
        <dbReference type="SAM" id="SignalP"/>
    </source>
</evidence>
<feature type="signal peptide" evidence="3">
    <location>
        <begin position="1"/>
        <end position="19"/>
    </location>
</feature>
<evidence type="ECO:0000313" key="5">
    <source>
        <dbReference type="Proteomes" id="UP001287286"/>
    </source>
</evidence>
<evidence type="ECO:0008006" key="6">
    <source>
        <dbReference type="Google" id="ProtNLM"/>
    </source>
</evidence>
<keyword evidence="2" id="KW-0812">Transmembrane</keyword>
<feature type="compositionally biased region" description="Basic and acidic residues" evidence="1">
    <location>
        <begin position="609"/>
        <end position="619"/>
    </location>
</feature>
<keyword evidence="2" id="KW-0472">Membrane</keyword>
<evidence type="ECO:0000313" key="4">
    <source>
        <dbReference type="EMBL" id="KAK4077273.1"/>
    </source>
</evidence>
<dbReference type="Proteomes" id="UP001287286">
    <property type="component" value="Unassembled WGS sequence"/>
</dbReference>
<protein>
    <recommendedName>
        <fullName evidence="6">Mid2 domain-containing protein</fullName>
    </recommendedName>
</protein>
<organism evidence="4 5">
    <name type="scientific">Purpureocillium lilacinum</name>
    <name type="common">Paecilomyces lilacinus</name>
    <dbReference type="NCBI Taxonomy" id="33203"/>
    <lineage>
        <taxon>Eukaryota</taxon>
        <taxon>Fungi</taxon>
        <taxon>Dikarya</taxon>
        <taxon>Ascomycota</taxon>
        <taxon>Pezizomycotina</taxon>
        <taxon>Sordariomycetes</taxon>
        <taxon>Hypocreomycetidae</taxon>
        <taxon>Hypocreales</taxon>
        <taxon>Ophiocordycipitaceae</taxon>
        <taxon>Purpureocillium</taxon>
    </lineage>
</organism>
<feature type="transmembrane region" description="Helical" evidence="2">
    <location>
        <begin position="555"/>
        <end position="580"/>
    </location>
</feature>
<keyword evidence="2" id="KW-1133">Transmembrane helix</keyword>
<keyword evidence="5" id="KW-1185">Reference proteome</keyword>
<gene>
    <name evidence="4" type="ORF">Purlil1_12397</name>
</gene>
<keyword evidence="3" id="KW-0732">Signal</keyword>
<comment type="caution">
    <text evidence="4">The sequence shown here is derived from an EMBL/GenBank/DDBJ whole genome shotgun (WGS) entry which is preliminary data.</text>
</comment>
<evidence type="ECO:0000256" key="2">
    <source>
        <dbReference type="SAM" id="Phobius"/>
    </source>
</evidence>
<feature type="chain" id="PRO_5045986648" description="Mid2 domain-containing protein" evidence="3">
    <location>
        <begin position="20"/>
        <end position="619"/>
    </location>
</feature>
<proteinExistence type="predicted"/>
<name>A0ABR0BI34_PURLI</name>
<sequence length="619" mass="65718">MVLCCPTYSLLVLAIAVLAVNGPRRIMPIAESFDIAVRNLPGLSSGDTLREIRRRLDIRANSSNNTVLFDKSTTLDAALDDKTLFEYKNDDVTHRRRDGTEVSASIEIKCTKCYIRGVARAKLTAAEPFNGSEIIEDVKNATKTTFNSITDYWDNITTVVEDNWKDWTPDEIITEIEQMPPPQVDLNVDLEFPGYQLQVAFVNTELYVELSTILSSGLSYSLTLYSSTQLGAQVGKKLFLGVVFSVDLLLSVESEIEISSGFHMKLDDEVLMTIALFSKEASDFEFKGGRFRFLPVTIQSGSTLLRAVLRLQLRAGFSMMTFSPGFNARIGNFSSEDLTASAGVEALVYANVAEFVTNVTSQAPGIGSKPGCVLKVVQDYKLAIGAAAGATLGFLGTTYGPTPATEIPIFYTTLGSACLTKNSITTGSTSPISSQAVRRDNDEPSTTTVTKVIYTATACMSLGMANCPASLQTVSKNTVTKTLSAAVVSGSDVVWSTAAVTALVTVPFPKGAMSLTGSSGAPKSYVPPPPTISSASPTGLSGILGGESGGGSNKLIIGLSVGLGLPVLLATIVGIIYFAVKHRRSSGLPSCTMPGDAEPPADQSTKHQPTSDKDEGCAS</sequence>
<dbReference type="EMBL" id="JAWRVI010000101">
    <property type="protein sequence ID" value="KAK4077273.1"/>
    <property type="molecule type" value="Genomic_DNA"/>
</dbReference>
<reference evidence="4 5" key="1">
    <citation type="journal article" date="2024" name="Microbiol. Resour. Announc.">
        <title>Genome annotations for the ascomycete fungi Trichoderma harzianum, Trichoderma aggressivum, and Purpureocillium lilacinum.</title>
        <authorList>
            <person name="Beijen E.P.W."/>
            <person name="Ohm R.A."/>
        </authorList>
    </citation>
    <scope>NUCLEOTIDE SEQUENCE [LARGE SCALE GENOMIC DNA]</scope>
    <source>
        <strain evidence="4 5">CBS 150709</strain>
    </source>
</reference>
<feature type="region of interest" description="Disordered" evidence="1">
    <location>
        <begin position="588"/>
        <end position="619"/>
    </location>
</feature>